<name>A0A125W2Y5_ENTFL</name>
<dbReference type="InterPro" id="IPR036452">
    <property type="entry name" value="Ribo_hydro-like"/>
</dbReference>
<sequence>MQKVIIDCDPGIDDTLALLYALASPELDVQAITVVCGNVPVEIGVENVFKCLEKVNRLDIPVYQGAASPLKRPFVSAQDTHGMDGLGETYFPRTSKIQAQALSAADYLAQTFQQATDCSIIALGPLTNIALALKKEPLLGRNLQRFVSMGGTFKSHGNCSPVAEFNYWCDPDAAAWVFEELGAKIEMVGLDVTREIVFTPTILNYCQRLNPKMGNYLAEITQFYFDFHWKYERILGCVINDPLAVAYFIDPTLCQGFSSYGQIVPDGIAMGQSMIDQYHFQQQPANCHVLTTVDSQQFFVKFLSILLNVQIDEIERDFKNLRMGQP</sequence>
<protein>
    <submittedName>
        <fullName evidence="4">Inosine-uridine preferring nucleoside hydrolase</fullName>
    </submittedName>
</protein>
<dbReference type="InterPro" id="IPR001910">
    <property type="entry name" value="Inosine/uridine_hydrolase_dom"/>
</dbReference>
<dbReference type="SUPFAM" id="SSF53590">
    <property type="entry name" value="Nucleoside hydrolase"/>
    <property type="match status" value="1"/>
</dbReference>
<dbReference type="Gene3D" id="3.90.245.10">
    <property type="entry name" value="Ribonucleoside hydrolase-like"/>
    <property type="match status" value="1"/>
</dbReference>
<dbReference type="GO" id="GO:0005829">
    <property type="term" value="C:cytosol"/>
    <property type="evidence" value="ECO:0007669"/>
    <property type="project" value="TreeGrafter"/>
</dbReference>
<dbReference type="PANTHER" id="PTHR12304:SF4">
    <property type="entry name" value="URIDINE NUCLEOSIDASE"/>
    <property type="match status" value="1"/>
</dbReference>
<reference evidence="5" key="1">
    <citation type="submission" date="2010-07" db="EMBL/GenBank/DDBJ databases">
        <authorList>
            <person name="Weinstock G."/>
            <person name="Sodergren E."/>
            <person name="Clifton S."/>
            <person name="Fulton L."/>
            <person name="Fulton B."/>
            <person name="Courtney L."/>
            <person name="Fronick C."/>
            <person name="Harrison M."/>
            <person name="Strong C."/>
            <person name="Farmer C."/>
            <person name="Delahaunty K."/>
            <person name="Markovic C."/>
            <person name="Hall O."/>
            <person name="Minx P."/>
            <person name="Tomlinson C."/>
            <person name="Mitreva M."/>
            <person name="Hou S."/>
            <person name="Chen J."/>
            <person name="Wollam A."/>
            <person name="Pepin K.H."/>
            <person name="Johnson M."/>
            <person name="Bhonagiri V."/>
            <person name="Zhang X."/>
            <person name="Suruliraj S."/>
            <person name="Warren W."/>
            <person name="Chinwalla A."/>
            <person name="Mardis E.R."/>
            <person name="Wilson R.K."/>
        </authorList>
    </citation>
    <scope>NUCLEOTIDE SEQUENCE [LARGE SCALE GENOMIC DNA]</scope>
    <source>
        <strain evidence="5">TX4248</strain>
    </source>
</reference>
<dbReference type="Pfam" id="PF01156">
    <property type="entry name" value="IU_nuc_hydro"/>
    <property type="match status" value="1"/>
</dbReference>
<evidence type="ECO:0000256" key="1">
    <source>
        <dbReference type="ARBA" id="ARBA00022801"/>
    </source>
</evidence>
<dbReference type="InterPro" id="IPR023186">
    <property type="entry name" value="IUNH"/>
</dbReference>
<dbReference type="Proteomes" id="UP000004846">
    <property type="component" value="Unassembled WGS sequence"/>
</dbReference>
<proteinExistence type="predicted"/>
<dbReference type="PANTHER" id="PTHR12304">
    <property type="entry name" value="INOSINE-URIDINE PREFERRING NUCLEOSIDE HYDROLASE"/>
    <property type="match status" value="1"/>
</dbReference>
<evidence type="ECO:0000259" key="3">
    <source>
        <dbReference type="Pfam" id="PF01156"/>
    </source>
</evidence>
<feature type="domain" description="Inosine/uridine-preferring nucleoside hydrolase" evidence="3">
    <location>
        <begin position="4"/>
        <end position="299"/>
    </location>
</feature>
<evidence type="ECO:0000313" key="4">
    <source>
        <dbReference type="EMBL" id="EFM81647.1"/>
    </source>
</evidence>
<dbReference type="RefSeq" id="WP_002372239.1">
    <property type="nucleotide sequence ID" value="NZ_GL454487.1"/>
</dbReference>
<dbReference type="GO" id="GO:0008477">
    <property type="term" value="F:purine nucleosidase activity"/>
    <property type="evidence" value="ECO:0007669"/>
    <property type="project" value="TreeGrafter"/>
</dbReference>
<evidence type="ECO:0000256" key="2">
    <source>
        <dbReference type="ARBA" id="ARBA00023295"/>
    </source>
</evidence>
<dbReference type="AlphaFoldDB" id="A0A125W2Y5"/>
<dbReference type="CDD" id="cd02653">
    <property type="entry name" value="nuc_hydro_3"/>
    <property type="match status" value="1"/>
</dbReference>
<evidence type="ECO:0000313" key="5">
    <source>
        <dbReference type="Proteomes" id="UP000004846"/>
    </source>
</evidence>
<keyword evidence="1 4" id="KW-0378">Hydrolase</keyword>
<accession>A0A125W2Y5</accession>
<gene>
    <name evidence="4" type="ORF">HMPREF9498_02789</name>
</gene>
<dbReference type="EMBL" id="AEBR01000102">
    <property type="protein sequence ID" value="EFM81647.1"/>
    <property type="molecule type" value="Genomic_DNA"/>
</dbReference>
<keyword evidence="2" id="KW-0326">Glycosidase</keyword>
<dbReference type="HOGENOM" id="CLU_036838_11_0_9"/>
<comment type="caution">
    <text evidence="4">The sequence shown here is derived from an EMBL/GenBank/DDBJ whole genome shotgun (WGS) entry which is preliminary data.</text>
</comment>
<organism evidence="4 5">
    <name type="scientific">Enterococcus faecalis TX4248</name>
    <dbReference type="NCBI Taxonomy" id="749495"/>
    <lineage>
        <taxon>Bacteria</taxon>
        <taxon>Bacillati</taxon>
        <taxon>Bacillota</taxon>
        <taxon>Bacilli</taxon>
        <taxon>Lactobacillales</taxon>
        <taxon>Enterococcaceae</taxon>
        <taxon>Enterococcus</taxon>
    </lineage>
</organism>
<dbReference type="GO" id="GO:0006152">
    <property type="term" value="P:purine nucleoside catabolic process"/>
    <property type="evidence" value="ECO:0007669"/>
    <property type="project" value="TreeGrafter"/>
</dbReference>